<dbReference type="Gene3D" id="3.90.220.20">
    <property type="entry name" value="DNA methylase specificity domains"/>
    <property type="match status" value="2"/>
</dbReference>
<evidence type="ECO:0000256" key="1">
    <source>
        <dbReference type="ARBA" id="ARBA00010923"/>
    </source>
</evidence>
<evidence type="ECO:0000259" key="4">
    <source>
        <dbReference type="Pfam" id="PF01420"/>
    </source>
</evidence>
<dbReference type="AlphaFoldDB" id="A0A1M6WCC5"/>
<dbReference type="CDD" id="cd17266">
    <property type="entry name" value="RMtype1_S_Sau1132ORF3780P-TRD2-CR2_like"/>
    <property type="match status" value="1"/>
</dbReference>
<name>A0A1M6WCC5_9FIRM</name>
<dbReference type="InterPro" id="IPR000055">
    <property type="entry name" value="Restrct_endonuc_typeI_TRD"/>
</dbReference>
<dbReference type="SUPFAM" id="SSF116734">
    <property type="entry name" value="DNA methylase specificity domain"/>
    <property type="match status" value="2"/>
</dbReference>
<dbReference type="GO" id="GO:0009307">
    <property type="term" value="P:DNA restriction-modification system"/>
    <property type="evidence" value="ECO:0007669"/>
    <property type="project" value="UniProtKB-KW"/>
</dbReference>
<evidence type="ECO:0000313" key="5">
    <source>
        <dbReference type="EMBL" id="SHK91299.1"/>
    </source>
</evidence>
<dbReference type="OrthoDB" id="9795776at2"/>
<protein>
    <submittedName>
        <fullName evidence="5">Type I restriction enzyme, S subunit</fullName>
    </submittedName>
</protein>
<feature type="domain" description="Type I restriction modification DNA specificity" evidence="4">
    <location>
        <begin position="53"/>
        <end position="201"/>
    </location>
</feature>
<gene>
    <name evidence="5" type="ORF">SAMN02745138_02557</name>
</gene>
<accession>A0A1M6WCC5</accession>
<dbReference type="PANTHER" id="PTHR30408:SF12">
    <property type="entry name" value="TYPE I RESTRICTION ENZYME MJAVIII SPECIFICITY SUBUNIT"/>
    <property type="match status" value="1"/>
</dbReference>
<dbReference type="InterPro" id="IPR044946">
    <property type="entry name" value="Restrct_endonuc_typeI_TRD_sf"/>
</dbReference>
<feature type="domain" description="Type I restriction modification DNA specificity" evidence="4">
    <location>
        <begin position="240"/>
        <end position="379"/>
    </location>
</feature>
<sequence>MAEQMKPSGVEWIKDIPSSWEINKVKYLATEPGTLFLDGDWIESDVIEESGIRYLTTGNVGAGFYKEQGSGYISEKTFSELHCLNVYPGDLMISRLNEPIGRACIIPDTESRYVVAVDNVILRPNANYNKKFIMYGMNADGYAEHANMIARGATMSRISRSQLGQFWLAFPNIEEQQAIADFLDKECVRIDSIAADLEKQIELLQRYKKSLITETVTKGLDKSMPMKDSGVEWIGKIPAHWDVTRVKYFCRMYSGENLTSTDIEPDGDYPVYGGNGKRGYYSNFTNDGEHVLIGRQGALCGNVHLVSGKFWATDHAVVTYPTKEVINKYLYYLFQSMNLNQYSQSAAQPGLAVNVILALKTCLPSTLKEQETIVDFLDDKCLHIDQIILQKEHQFNILQQHKKSLIYEYVTGKKRVKEVR</sequence>
<keyword evidence="3" id="KW-0238">DNA-binding</keyword>
<proteinExistence type="inferred from homology"/>
<dbReference type="Pfam" id="PF01420">
    <property type="entry name" value="Methylase_S"/>
    <property type="match status" value="2"/>
</dbReference>
<dbReference type="Proteomes" id="UP000183975">
    <property type="component" value="Unassembled WGS sequence"/>
</dbReference>
<evidence type="ECO:0000313" key="6">
    <source>
        <dbReference type="Proteomes" id="UP000183975"/>
    </source>
</evidence>
<comment type="similarity">
    <text evidence="1">Belongs to the type-I restriction system S methylase family.</text>
</comment>
<keyword evidence="2" id="KW-0680">Restriction system</keyword>
<dbReference type="GO" id="GO:0003677">
    <property type="term" value="F:DNA binding"/>
    <property type="evidence" value="ECO:0007669"/>
    <property type="project" value="UniProtKB-KW"/>
</dbReference>
<reference evidence="5 6" key="1">
    <citation type="submission" date="2016-11" db="EMBL/GenBank/DDBJ databases">
        <authorList>
            <person name="Jaros S."/>
            <person name="Januszkiewicz K."/>
            <person name="Wedrychowicz H."/>
        </authorList>
    </citation>
    <scope>NUCLEOTIDE SEQUENCE [LARGE SCALE GENOMIC DNA]</scope>
    <source>
        <strain evidence="5 6">DSM 14214</strain>
    </source>
</reference>
<organism evidence="5 6">
    <name type="scientific">Anaerotignum lactatifermentans DSM 14214</name>
    <dbReference type="NCBI Taxonomy" id="1121323"/>
    <lineage>
        <taxon>Bacteria</taxon>
        <taxon>Bacillati</taxon>
        <taxon>Bacillota</taxon>
        <taxon>Clostridia</taxon>
        <taxon>Lachnospirales</taxon>
        <taxon>Anaerotignaceae</taxon>
        <taxon>Anaerotignum</taxon>
    </lineage>
</organism>
<dbReference type="RefSeq" id="WP_072852380.1">
    <property type="nucleotide sequence ID" value="NZ_FRAH01000053.1"/>
</dbReference>
<dbReference type="Gene3D" id="1.10.287.1120">
    <property type="entry name" value="Bipartite methylase S protein"/>
    <property type="match status" value="1"/>
</dbReference>
<keyword evidence="6" id="KW-1185">Reference proteome</keyword>
<dbReference type="PANTHER" id="PTHR30408">
    <property type="entry name" value="TYPE-1 RESTRICTION ENZYME ECOKI SPECIFICITY PROTEIN"/>
    <property type="match status" value="1"/>
</dbReference>
<evidence type="ECO:0000256" key="3">
    <source>
        <dbReference type="ARBA" id="ARBA00023125"/>
    </source>
</evidence>
<dbReference type="EMBL" id="FRAH01000053">
    <property type="protein sequence ID" value="SHK91299.1"/>
    <property type="molecule type" value="Genomic_DNA"/>
</dbReference>
<dbReference type="InterPro" id="IPR052021">
    <property type="entry name" value="Type-I_RS_S_subunit"/>
</dbReference>
<evidence type="ECO:0000256" key="2">
    <source>
        <dbReference type="ARBA" id="ARBA00022747"/>
    </source>
</evidence>